<dbReference type="HAMAP" id="MF_00423">
    <property type="entry name" value="SelA"/>
    <property type="match status" value="1"/>
</dbReference>
<comment type="similarity">
    <text evidence="7 8">Belongs to the SelA family.</text>
</comment>
<evidence type="ECO:0000256" key="8">
    <source>
        <dbReference type="HAMAP-Rule" id="MF_00423"/>
    </source>
</evidence>
<reference evidence="10" key="1">
    <citation type="journal article" date="2014" name="Int. J. Syst. Evol. Microbiol.">
        <title>Complete genome sequence of Corynebacterium casei LMG S-19264T (=DSM 44701T), isolated from a smear-ripened cheese.</title>
        <authorList>
            <consortium name="US DOE Joint Genome Institute (JGI-PGF)"/>
            <person name="Walter F."/>
            <person name="Albersmeier A."/>
            <person name="Kalinowski J."/>
            <person name="Ruckert C."/>
        </authorList>
    </citation>
    <scope>NUCLEOTIDE SEQUENCE</scope>
    <source>
        <strain evidence="10">CGMCC 1.15454</strain>
    </source>
</reference>
<comment type="subcellular location">
    <subcellularLocation>
        <location evidence="8">Cytoplasm</location>
    </subcellularLocation>
</comment>
<evidence type="ECO:0000256" key="6">
    <source>
        <dbReference type="ARBA" id="ARBA00023266"/>
    </source>
</evidence>
<comment type="caution">
    <text evidence="10">The sequence shown here is derived from an EMBL/GenBank/DDBJ whole genome shotgun (WGS) entry which is preliminary data.</text>
</comment>
<evidence type="ECO:0000256" key="9">
    <source>
        <dbReference type="PIRSR" id="PIRSR618319-50"/>
    </source>
</evidence>
<dbReference type="Gene3D" id="3.90.1150.180">
    <property type="match status" value="1"/>
</dbReference>
<dbReference type="GO" id="GO:0005737">
    <property type="term" value="C:cytoplasm"/>
    <property type="evidence" value="ECO:0007669"/>
    <property type="project" value="UniProtKB-SubCell"/>
</dbReference>
<evidence type="ECO:0000256" key="1">
    <source>
        <dbReference type="ARBA" id="ARBA00001933"/>
    </source>
</evidence>
<organism evidence="10 11">
    <name type="scientific">Lentibacillus populi</name>
    <dbReference type="NCBI Taxonomy" id="1827502"/>
    <lineage>
        <taxon>Bacteria</taxon>
        <taxon>Bacillati</taxon>
        <taxon>Bacillota</taxon>
        <taxon>Bacilli</taxon>
        <taxon>Bacillales</taxon>
        <taxon>Bacillaceae</taxon>
        <taxon>Lentibacillus</taxon>
    </lineage>
</organism>
<comment type="cofactor">
    <cofactor evidence="1 8 9">
        <name>pyridoxal 5'-phosphate</name>
        <dbReference type="ChEBI" id="CHEBI:597326"/>
    </cofactor>
</comment>
<evidence type="ECO:0000313" key="10">
    <source>
        <dbReference type="EMBL" id="GGB44658.1"/>
    </source>
</evidence>
<keyword evidence="6 8" id="KW-0711">Selenium</keyword>
<gene>
    <name evidence="8 10" type="primary">selA</name>
    <name evidence="10" type="ORF">GCM10011409_22800</name>
</gene>
<dbReference type="Pfam" id="PF03841">
    <property type="entry name" value="SelA"/>
    <property type="match status" value="1"/>
</dbReference>
<dbReference type="PANTHER" id="PTHR32328:SF0">
    <property type="entry name" value="L-SERYL-TRNA(SEC) SELENIUM TRANSFERASE"/>
    <property type="match status" value="1"/>
</dbReference>
<keyword evidence="4 8" id="KW-0663">Pyridoxal phosphate</keyword>
<evidence type="ECO:0000256" key="7">
    <source>
        <dbReference type="ARBA" id="ARBA00044507"/>
    </source>
</evidence>
<reference evidence="10" key="2">
    <citation type="submission" date="2020-09" db="EMBL/GenBank/DDBJ databases">
        <authorList>
            <person name="Sun Q."/>
            <person name="Zhou Y."/>
        </authorList>
    </citation>
    <scope>NUCLEOTIDE SEQUENCE</scope>
    <source>
        <strain evidence="10">CGMCC 1.15454</strain>
    </source>
</reference>
<dbReference type="GO" id="GO:0004125">
    <property type="term" value="F:L-seryl-tRNA(Sec) selenium transferase activity"/>
    <property type="evidence" value="ECO:0007669"/>
    <property type="project" value="UniProtKB-UniRule"/>
</dbReference>
<proteinExistence type="inferred from homology"/>
<sequence>MSNDAVSQVAAVAGNYSNLEYDLNKGERGTRHKITEVLLKELTGSEAAMVVNNNAAAVFLILRTFAKQKEVVISRGELIEIGGAFRISSIMEESDAILKEVGTTNRTHLYDYEQAINKETAILMKVHQSNFKTIGFTHAISTKQLVNLAKKYHQPLIYEDLGSGSLYDFKMGNEPVVSKVIETGVDLVSFSGDKLIGGPQAGIIIGKKELINKLKRHQLTRVLRVDKMTLAALEATLGNYLREEFNNIPTIRDISLPICEIEKRIMMFTDHFNNNDNKWIFKIENSASQVGGGAMPGIEIPTLVLAVKHLNLDSHTIHSRLRQGTSPIIARLKKNHVLLDFRTITTEDIPIIVEVFKKIE</sequence>
<dbReference type="InterPro" id="IPR004534">
    <property type="entry name" value="SelA_trans"/>
</dbReference>
<evidence type="ECO:0000256" key="5">
    <source>
        <dbReference type="ARBA" id="ARBA00022917"/>
    </source>
</evidence>
<evidence type="ECO:0000256" key="4">
    <source>
        <dbReference type="ARBA" id="ARBA00022898"/>
    </source>
</evidence>
<evidence type="ECO:0000256" key="2">
    <source>
        <dbReference type="ARBA" id="ARBA00022490"/>
    </source>
</evidence>
<protein>
    <recommendedName>
        <fullName evidence="8">L-seryl-tRNA(Sec) selenium transferase</fullName>
        <ecNumber evidence="8">2.9.1.1</ecNumber>
    </recommendedName>
    <alternativeName>
        <fullName evidence="8">Selenocysteine synthase</fullName>
        <shortName evidence="8">Sec synthase</shortName>
    </alternativeName>
    <alternativeName>
        <fullName evidence="8">Selenocysteinyl-tRNA(Sec) synthase</fullName>
    </alternativeName>
</protein>
<dbReference type="PANTHER" id="PTHR32328">
    <property type="entry name" value="L-SERYL-TRNA(SEC) SELENIUM TRANSFERASE"/>
    <property type="match status" value="1"/>
</dbReference>
<keyword evidence="2 8" id="KW-0963">Cytoplasm</keyword>
<dbReference type="NCBIfam" id="TIGR00474">
    <property type="entry name" value="selA"/>
    <property type="match status" value="1"/>
</dbReference>
<dbReference type="AlphaFoldDB" id="A0A9W5X5K2"/>
<dbReference type="SUPFAM" id="SSF53383">
    <property type="entry name" value="PLP-dependent transferases"/>
    <property type="match status" value="1"/>
</dbReference>
<evidence type="ECO:0000256" key="3">
    <source>
        <dbReference type="ARBA" id="ARBA00022679"/>
    </source>
</evidence>
<name>A0A9W5X5K2_9BACI</name>
<comment type="function">
    <text evidence="8">Converts seryl-tRNA(Sec) to selenocysteinyl-tRNA(Sec) required for selenoprotein biosynthesis.</text>
</comment>
<evidence type="ECO:0000313" key="11">
    <source>
        <dbReference type="Proteomes" id="UP000621492"/>
    </source>
</evidence>
<dbReference type="GO" id="GO:0001717">
    <property type="term" value="P:conversion of seryl-tRNAsec to selenocys-tRNAsec"/>
    <property type="evidence" value="ECO:0007669"/>
    <property type="project" value="UniProtKB-UniRule"/>
</dbReference>
<comment type="pathway">
    <text evidence="8">Aminoacyl-tRNA biosynthesis; selenocysteinyl-tRNA(Sec) biosynthesis; selenocysteinyl-tRNA(Sec) from L-seryl-tRNA(Sec) (bacterial route): step 1/1.</text>
</comment>
<feature type="modified residue" description="N6-(pyridoxal phosphate)lysine" evidence="8 9">
    <location>
        <position position="194"/>
    </location>
</feature>
<dbReference type="EC" id="2.9.1.1" evidence="8"/>
<dbReference type="InterPro" id="IPR015421">
    <property type="entry name" value="PyrdxlP-dep_Trfase_major"/>
</dbReference>
<dbReference type="EMBL" id="BMJD01000016">
    <property type="protein sequence ID" value="GGB44658.1"/>
    <property type="molecule type" value="Genomic_DNA"/>
</dbReference>
<keyword evidence="11" id="KW-1185">Reference proteome</keyword>
<keyword evidence="3 8" id="KW-0808">Transferase</keyword>
<dbReference type="InterPro" id="IPR015424">
    <property type="entry name" value="PyrdxlP-dep_Trfase"/>
</dbReference>
<dbReference type="InterPro" id="IPR018319">
    <property type="entry name" value="SelA-like"/>
</dbReference>
<dbReference type="Gene3D" id="3.40.640.10">
    <property type="entry name" value="Type I PLP-dependent aspartate aminotransferase-like (Major domain)"/>
    <property type="match status" value="1"/>
</dbReference>
<keyword evidence="5 8" id="KW-0648">Protein biosynthesis</keyword>
<accession>A0A9W5X5K2</accession>
<dbReference type="GO" id="GO:0001514">
    <property type="term" value="P:selenocysteine incorporation"/>
    <property type="evidence" value="ECO:0007669"/>
    <property type="project" value="UniProtKB-UniRule"/>
</dbReference>
<dbReference type="Proteomes" id="UP000621492">
    <property type="component" value="Unassembled WGS sequence"/>
</dbReference>
<comment type="catalytic activity">
    <reaction evidence="8">
        <text>L-seryl-tRNA(Sec) + selenophosphate + H(+) = L-selenocysteinyl-tRNA(Sec) + phosphate</text>
        <dbReference type="Rhea" id="RHEA:22728"/>
        <dbReference type="Rhea" id="RHEA-COMP:9742"/>
        <dbReference type="Rhea" id="RHEA-COMP:9743"/>
        <dbReference type="ChEBI" id="CHEBI:15378"/>
        <dbReference type="ChEBI" id="CHEBI:16144"/>
        <dbReference type="ChEBI" id="CHEBI:43474"/>
        <dbReference type="ChEBI" id="CHEBI:78533"/>
        <dbReference type="ChEBI" id="CHEBI:78573"/>
        <dbReference type="EC" id="2.9.1.1"/>
    </reaction>
</comment>